<comment type="similarity">
    <text evidence="1">Belongs to the expansin family. Expansin A subfamily.</text>
</comment>
<dbReference type="SUPFAM" id="SSF50685">
    <property type="entry name" value="Barwin-like endoglucanases"/>
    <property type="match status" value="1"/>
</dbReference>
<keyword evidence="3" id="KW-1015">Disulfide bond</keyword>
<dbReference type="InterPro" id="IPR036908">
    <property type="entry name" value="RlpA-like_sf"/>
</dbReference>
<evidence type="ECO:0000313" key="8">
    <source>
        <dbReference type="Proteomes" id="UP000001396"/>
    </source>
</evidence>
<dbReference type="GO" id="GO:0004869">
    <property type="term" value="F:cysteine-type endopeptidase inhibitor activity"/>
    <property type="evidence" value="ECO:0007669"/>
    <property type="project" value="InterPro"/>
</dbReference>
<evidence type="ECO:0000256" key="3">
    <source>
        <dbReference type="ARBA" id="ARBA00023157"/>
    </source>
</evidence>
<reference evidence="7 8" key="1">
    <citation type="journal article" date="2011" name="Genome Res.">
        <title>Phylogeny-wide analysis of social amoeba genomes highlights ancient origins for complex intercellular communication.</title>
        <authorList>
            <person name="Heidel A.J."/>
            <person name="Lawal H.M."/>
            <person name="Felder M."/>
            <person name="Schilde C."/>
            <person name="Helps N.R."/>
            <person name="Tunggal B."/>
            <person name="Rivero F."/>
            <person name="John U."/>
            <person name="Schleicher M."/>
            <person name="Eichinger L."/>
            <person name="Platzer M."/>
            <person name="Noegel A.A."/>
            <person name="Schaap P."/>
            <person name="Gloeckner G."/>
        </authorList>
    </citation>
    <scope>NUCLEOTIDE SEQUENCE [LARGE SCALE GENOMIC DNA]</scope>
    <source>
        <strain evidence="8">ATCC 26659 / Pp 5 / PN500</strain>
    </source>
</reference>
<evidence type="ECO:0000256" key="4">
    <source>
        <dbReference type="SAM" id="SignalP"/>
    </source>
</evidence>
<proteinExistence type="inferred from homology"/>
<dbReference type="Pfam" id="PF03330">
    <property type="entry name" value="DPBB_1"/>
    <property type="match status" value="1"/>
</dbReference>
<dbReference type="Proteomes" id="UP000001396">
    <property type="component" value="Unassembled WGS sequence"/>
</dbReference>
<dbReference type="GO" id="GO:0004867">
    <property type="term" value="F:serine-type endopeptidase inhibitor activity"/>
    <property type="evidence" value="ECO:0007669"/>
    <property type="project" value="InterPro"/>
</dbReference>
<dbReference type="InterPro" id="IPR001190">
    <property type="entry name" value="SRCR"/>
</dbReference>
<dbReference type="Gene3D" id="3.10.350.10">
    <property type="entry name" value="LysM domain"/>
    <property type="match status" value="2"/>
</dbReference>
<evidence type="ECO:0000256" key="1">
    <source>
        <dbReference type="ARBA" id="ARBA00005392"/>
    </source>
</evidence>
<comment type="caution">
    <text evidence="7">The sequence shown here is derived from an EMBL/GenBank/DDBJ whole genome shotgun (WGS) entry which is preliminary data.</text>
</comment>
<feature type="domain" description="SRCR" evidence="5">
    <location>
        <begin position="137"/>
        <end position="248"/>
    </location>
</feature>
<dbReference type="PANTHER" id="PTHR31836:SF28">
    <property type="entry name" value="SRCR DOMAIN-CONTAINING PROTEIN-RELATED"/>
    <property type="match status" value="1"/>
</dbReference>
<dbReference type="InterPro" id="IPR048197">
    <property type="entry name" value="Papain_inhib"/>
</dbReference>
<dbReference type="PROSITE" id="PS51782">
    <property type="entry name" value="LYSM"/>
    <property type="match status" value="1"/>
</dbReference>
<dbReference type="NCBIfam" id="NF041659">
    <property type="entry name" value="Papain_Inhib"/>
    <property type="match status" value="1"/>
</dbReference>
<name>D3BU04_HETP5</name>
<feature type="chain" id="PRO_5003042527" evidence="4">
    <location>
        <begin position="19"/>
        <end position="259"/>
    </location>
</feature>
<dbReference type="InterPro" id="IPR018392">
    <property type="entry name" value="LysM"/>
</dbReference>
<feature type="domain" description="LysM" evidence="6">
    <location>
        <begin position="148"/>
        <end position="195"/>
    </location>
</feature>
<dbReference type="STRING" id="670386.D3BU04"/>
<keyword evidence="7" id="KW-0675">Receptor</keyword>
<dbReference type="EMBL" id="ADBJ01000056">
    <property type="protein sequence ID" value="EFA75190.1"/>
    <property type="molecule type" value="Genomic_DNA"/>
</dbReference>
<dbReference type="CDD" id="cd22273">
    <property type="entry name" value="DPBB_SPI-like"/>
    <property type="match status" value="1"/>
</dbReference>
<dbReference type="GeneID" id="31366732"/>
<evidence type="ECO:0000256" key="2">
    <source>
        <dbReference type="ARBA" id="ARBA00022729"/>
    </source>
</evidence>
<dbReference type="Gene3D" id="2.40.40.10">
    <property type="entry name" value="RlpA-like domain"/>
    <property type="match status" value="1"/>
</dbReference>
<feature type="signal peptide" evidence="4">
    <location>
        <begin position="1"/>
        <end position="18"/>
    </location>
</feature>
<keyword evidence="2 4" id="KW-0732">Signal</keyword>
<accession>D3BU04</accession>
<gene>
    <name evidence="7" type="ORF">PPL_11264</name>
</gene>
<evidence type="ECO:0000259" key="5">
    <source>
        <dbReference type="PROSITE" id="PS50287"/>
    </source>
</evidence>
<sequence>MFKQSIILLVTYLTISTAIPFGQVFTGQASYYNDAGTGSCGTSINAATQMLVAAPAAHWTSANPNSDPLCNNVFIKVTYNGNTITVPVKDKCPSCPANKIDLSQPAFSALANTDLGIIPITWEYVSGSTGGSTTTGPSSTTGSGSCGNTATVAAGEGCYQVWTAKCGKTWDQNVFNQYNPGVNCNALQVGQQLCCGSGSGSSTTGTAPCSIKKSVASGDGCYQVWTAKCGNAWDEPTFYSKNPGVNCAALQVGQQLCCN</sequence>
<dbReference type="InterPro" id="IPR036779">
    <property type="entry name" value="LysM_dom_sf"/>
</dbReference>
<dbReference type="InterPro" id="IPR051477">
    <property type="entry name" value="Expansin_CellWall"/>
</dbReference>
<evidence type="ECO:0000259" key="6">
    <source>
        <dbReference type="PROSITE" id="PS51782"/>
    </source>
</evidence>
<evidence type="ECO:0000313" key="7">
    <source>
        <dbReference type="EMBL" id="EFA75190.1"/>
    </source>
</evidence>
<organism evidence="7 8">
    <name type="scientific">Heterostelium pallidum (strain ATCC 26659 / Pp 5 / PN500)</name>
    <name type="common">Cellular slime mold</name>
    <name type="synonym">Polysphondylium pallidum</name>
    <dbReference type="NCBI Taxonomy" id="670386"/>
    <lineage>
        <taxon>Eukaryota</taxon>
        <taxon>Amoebozoa</taxon>
        <taxon>Evosea</taxon>
        <taxon>Eumycetozoa</taxon>
        <taxon>Dictyostelia</taxon>
        <taxon>Acytosteliales</taxon>
        <taxon>Acytosteliaceae</taxon>
        <taxon>Heterostelium</taxon>
    </lineage>
</organism>
<dbReference type="PROSITE" id="PS50287">
    <property type="entry name" value="SRCR_2"/>
    <property type="match status" value="1"/>
</dbReference>
<dbReference type="InParanoid" id="D3BU04"/>
<dbReference type="CDD" id="cd00118">
    <property type="entry name" value="LysM"/>
    <property type="match status" value="1"/>
</dbReference>
<keyword evidence="8" id="KW-1185">Reference proteome</keyword>
<dbReference type="PANTHER" id="PTHR31836">
    <property type="match status" value="1"/>
</dbReference>
<dbReference type="Pfam" id="PF01476">
    <property type="entry name" value="LysM"/>
    <property type="match status" value="1"/>
</dbReference>
<dbReference type="RefSeq" id="XP_020427324.1">
    <property type="nucleotide sequence ID" value="XM_020582021.1"/>
</dbReference>
<protein>
    <submittedName>
        <fullName evidence="7">Speract/scavenger receptor domain-containing protein</fullName>
    </submittedName>
</protein>
<dbReference type="AlphaFoldDB" id="D3BU04"/>
<dbReference type="GO" id="GO:0016020">
    <property type="term" value="C:membrane"/>
    <property type="evidence" value="ECO:0007669"/>
    <property type="project" value="InterPro"/>
</dbReference>
<dbReference type="InterPro" id="IPR009009">
    <property type="entry name" value="RlpA-like_DPBB"/>
</dbReference>
<dbReference type="OMA" id="QVWTAKC"/>